<evidence type="ECO:0000313" key="9">
    <source>
        <dbReference type="Proteomes" id="UP000002139"/>
    </source>
</evidence>
<dbReference type="CDD" id="cd13141">
    <property type="entry name" value="MATE_like_13"/>
    <property type="match status" value="1"/>
</dbReference>
<feature type="transmembrane region" description="Helical" evidence="7">
    <location>
        <begin position="417"/>
        <end position="435"/>
    </location>
</feature>
<feature type="transmembrane region" description="Helical" evidence="7">
    <location>
        <begin position="132"/>
        <end position="151"/>
    </location>
</feature>
<evidence type="ECO:0000256" key="6">
    <source>
        <dbReference type="ARBA" id="ARBA00023136"/>
    </source>
</evidence>
<keyword evidence="5 7" id="KW-1133">Transmembrane helix</keyword>
<dbReference type="PANTHER" id="PTHR43549:SF3">
    <property type="entry name" value="MULTIDRUG RESISTANCE PROTEIN YPNP-RELATED"/>
    <property type="match status" value="1"/>
</dbReference>
<name>A9GJ44_SORC5</name>
<dbReference type="InterPro" id="IPR002528">
    <property type="entry name" value="MATE_fam"/>
</dbReference>
<dbReference type="PIRSF" id="PIRSF006603">
    <property type="entry name" value="DinF"/>
    <property type="match status" value="1"/>
</dbReference>
<evidence type="ECO:0000256" key="5">
    <source>
        <dbReference type="ARBA" id="ARBA00022989"/>
    </source>
</evidence>
<feature type="transmembrane region" description="Helical" evidence="7">
    <location>
        <begin position="12"/>
        <end position="33"/>
    </location>
</feature>
<dbReference type="STRING" id="448385.sce3194"/>
<proteinExistence type="predicted"/>
<gene>
    <name evidence="8" type="ordered locus">sce3194</name>
</gene>
<evidence type="ECO:0000256" key="4">
    <source>
        <dbReference type="ARBA" id="ARBA00022692"/>
    </source>
</evidence>
<evidence type="ECO:0000256" key="3">
    <source>
        <dbReference type="ARBA" id="ARBA00022475"/>
    </source>
</evidence>
<feature type="transmembrane region" description="Helical" evidence="7">
    <location>
        <begin position="357"/>
        <end position="381"/>
    </location>
</feature>
<dbReference type="InterPro" id="IPR048279">
    <property type="entry name" value="MdtK-like"/>
</dbReference>
<dbReference type="GO" id="GO:0005886">
    <property type="term" value="C:plasma membrane"/>
    <property type="evidence" value="ECO:0007669"/>
    <property type="project" value="UniProtKB-SubCell"/>
</dbReference>
<sequence>MKDLTQGSIARHIVTMAVPIAVGMIFQTLYYMIDLYFVGELGDVPLAGVSAAGNATFLVLALTQVLGVGTVAMISQAVGRKDRDEANVVFNQSLTLAAVSGLAVLVLGYLTTTPYMRSVAADAATVEAGRTYLFWFMPGLALQFALVAMGSALRGTGLVQPTLVVQLLTIVLNAILAPILIAGWGTHRPMGVAGAGLASTLSLVVAVIALWAYFRRLERYVGVSAPLLRPRLPIWRQLLAIGLPSGGEFALIFVYSAIVYWTLREFGSAAQAGYGAGSRLIQGLILPAMAVSFAAGPIAGQNFGAKLADRVRSTFSISAAIISALMVLLTLFVGWRAEALIGSFAKNADSIAVGAQFLRFACWNFVAQGLIFTCSSIFQGLGNTTPSLLSSGARLVTFAVPAIWLSTLPGFRIELVWYLSIASTTLQAIASVLLLRAEFKQRFVPGFVASGAGLGANS</sequence>
<evidence type="ECO:0000313" key="8">
    <source>
        <dbReference type="EMBL" id="CAN93353.1"/>
    </source>
</evidence>
<feature type="transmembrane region" description="Helical" evidence="7">
    <location>
        <begin position="53"/>
        <end position="74"/>
    </location>
</feature>
<evidence type="ECO:0000256" key="7">
    <source>
        <dbReference type="SAM" id="Phobius"/>
    </source>
</evidence>
<feature type="transmembrane region" description="Helical" evidence="7">
    <location>
        <begin position="238"/>
        <end position="261"/>
    </location>
</feature>
<dbReference type="Proteomes" id="UP000002139">
    <property type="component" value="Chromosome"/>
</dbReference>
<evidence type="ECO:0000256" key="2">
    <source>
        <dbReference type="ARBA" id="ARBA00022448"/>
    </source>
</evidence>
<organism evidence="8 9">
    <name type="scientific">Sorangium cellulosum (strain So ce56)</name>
    <name type="common">Polyangium cellulosum (strain So ce56)</name>
    <dbReference type="NCBI Taxonomy" id="448385"/>
    <lineage>
        <taxon>Bacteria</taxon>
        <taxon>Pseudomonadati</taxon>
        <taxon>Myxococcota</taxon>
        <taxon>Polyangia</taxon>
        <taxon>Polyangiales</taxon>
        <taxon>Polyangiaceae</taxon>
        <taxon>Sorangium</taxon>
    </lineage>
</organism>
<dbReference type="OrthoDB" id="9805232at2"/>
<feature type="transmembrane region" description="Helical" evidence="7">
    <location>
        <begin position="281"/>
        <end position="303"/>
    </location>
</feature>
<feature type="transmembrane region" description="Helical" evidence="7">
    <location>
        <begin position="190"/>
        <end position="214"/>
    </location>
</feature>
<comment type="subcellular location">
    <subcellularLocation>
        <location evidence="1">Cell membrane</location>
        <topology evidence="1">Multi-pass membrane protein</topology>
    </subcellularLocation>
</comment>
<feature type="transmembrane region" description="Helical" evidence="7">
    <location>
        <begin position="315"/>
        <end position="337"/>
    </location>
</feature>
<dbReference type="GO" id="GO:0042910">
    <property type="term" value="F:xenobiotic transmembrane transporter activity"/>
    <property type="evidence" value="ECO:0007669"/>
    <property type="project" value="InterPro"/>
</dbReference>
<dbReference type="HOGENOM" id="CLU_012893_5_3_7"/>
<keyword evidence="2" id="KW-0813">Transport</keyword>
<dbReference type="BioCyc" id="SCEL448385:SCE_RS16375-MONOMER"/>
<feature type="transmembrane region" description="Helical" evidence="7">
    <location>
        <begin position="94"/>
        <end position="112"/>
    </location>
</feature>
<feature type="transmembrane region" description="Helical" evidence="7">
    <location>
        <begin position="163"/>
        <end position="184"/>
    </location>
</feature>
<dbReference type="eggNOG" id="COG0534">
    <property type="taxonomic scope" value="Bacteria"/>
</dbReference>
<dbReference type="GO" id="GO:0015297">
    <property type="term" value="F:antiporter activity"/>
    <property type="evidence" value="ECO:0007669"/>
    <property type="project" value="InterPro"/>
</dbReference>
<keyword evidence="6 7" id="KW-0472">Membrane</keyword>
<dbReference type="Pfam" id="PF01554">
    <property type="entry name" value="MatE"/>
    <property type="match status" value="2"/>
</dbReference>
<dbReference type="InterPro" id="IPR052031">
    <property type="entry name" value="Membrane_Transporter-Flippase"/>
</dbReference>
<keyword evidence="3" id="KW-1003">Cell membrane</keyword>
<dbReference type="KEGG" id="scl:sce3194"/>
<feature type="transmembrane region" description="Helical" evidence="7">
    <location>
        <begin position="393"/>
        <end position="411"/>
    </location>
</feature>
<evidence type="ECO:0000256" key="1">
    <source>
        <dbReference type="ARBA" id="ARBA00004651"/>
    </source>
</evidence>
<keyword evidence="9" id="KW-1185">Reference proteome</keyword>
<dbReference type="PANTHER" id="PTHR43549">
    <property type="entry name" value="MULTIDRUG RESISTANCE PROTEIN YPNP-RELATED"/>
    <property type="match status" value="1"/>
</dbReference>
<dbReference type="RefSeq" id="WP_012235825.1">
    <property type="nucleotide sequence ID" value="NC_010162.1"/>
</dbReference>
<dbReference type="AlphaFoldDB" id="A9GJ44"/>
<keyword evidence="4 7" id="KW-0812">Transmembrane</keyword>
<accession>A9GJ44</accession>
<protein>
    <submittedName>
        <fullName evidence="8">MATE efflux family protein</fullName>
    </submittedName>
</protein>
<dbReference type="NCBIfam" id="TIGR00797">
    <property type="entry name" value="matE"/>
    <property type="match status" value="1"/>
</dbReference>
<reference evidence="8 9" key="1">
    <citation type="journal article" date="2007" name="Nat. Biotechnol.">
        <title>Complete genome sequence of the myxobacterium Sorangium cellulosum.</title>
        <authorList>
            <person name="Schneiker S."/>
            <person name="Perlova O."/>
            <person name="Kaiser O."/>
            <person name="Gerth K."/>
            <person name="Alici A."/>
            <person name="Altmeyer M.O."/>
            <person name="Bartels D."/>
            <person name="Bekel T."/>
            <person name="Beyer S."/>
            <person name="Bode E."/>
            <person name="Bode H.B."/>
            <person name="Bolten C.J."/>
            <person name="Choudhuri J.V."/>
            <person name="Doss S."/>
            <person name="Elnakady Y.A."/>
            <person name="Frank B."/>
            <person name="Gaigalat L."/>
            <person name="Goesmann A."/>
            <person name="Groeger C."/>
            <person name="Gross F."/>
            <person name="Jelsbak L."/>
            <person name="Jelsbak L."/>
            <person name="Kalinowski J."/>
            <person name="Kegler C."/>
            <person name="Knauber T."/>
            <person name="Konietzny S."/>
            <person name="Kopp M."/>
            <person name="Krause L."/>
            <person name="Krug D."/>
            <person name="Linke B."/>
            <person name="Mahmud T."/>
            <person name="Martinez-Arias R."/>
            <person name="McHardy A.C."/>
            <person name="Merai M."/>
            <person name="Meyer F."/>
            <person name="Mormann S."/>
            <person name="Munoz-Dorado J."/>
            <person name="Perez J."/>
            <person name="Pradella S."/>
            <person name="Rachid S."/>
            <person name="Raddatz G."/>
            <person name="Rosenau F."/>
            <person name="Rueckert C."/>
            <person name="Sasse F."/>
            <person name="Scharfe M."/>
            <person name="Schuster S.C."/>
            <person name="Suen G."/>
            <person name="Treuner-Lange A."/>
            <person name="Velicer G.J."/>
            <person name="Vorholter F.-J."/>
            <person name="Weissman K.J."/>
            <person name="Welch R.D."/>
            <person name="Wenzel S.C."/>
            <person name="Whitworth D.E."/>
            <person name="Wilhelm S."/>
            <person name="Wittmann C."/>
            <person name="Bloecker H."/>
            <person name="Puehler A."/>
            <person name="Mueller R."/>
        </authorList>
    </citation>
    <scope>NUCLEOTIDE SEQUENCE [LARGE SCALE GENOMIC DNA]</scope>
    <source>
        <strain evidence="9">So ce56</strain>
    </source>
</reference>
<dbReference type="EMBL" id="AM746676">
    <property type="protein sequence ID" value="CAN93353.1"/>
    <property type="molecule type" value="Genomic_DNA"/>
</dbReference>